<keyword evidence="3" id="KW-0238">DNA-binding</keyword>
<dbReference type="InterPro" id="IPR036388">
    <property type="entry name" value="WH-like_DNA-bd_sf"/>
</dbReference>
<comment type="similarity">
    <text evidence="1">Belongs to the LysR transcriptional regulatory family.</text>
</comment>
<organism evidence="7 8">
    <name type="scientific">Paracoccus liaowanqingii</name>
    <dbReference type="NCBI Taxonomy" id="2560053"/>
    <lineage>
        <taxon>Bacteria</taxon>
        <taxon>Pseudomonadati</taxon>
        <taxon>Pseudomonadota</taxon>
        <taxon>Alphaproteobacteria</taxon>
        <taxon>Rhodobacterales</taxon>
        <taxon>Paracoccaceae</taxon>
        <taxon>Paracoccus</taxon>
    </lineage>
</organism>
<keyword evidence="4" id="KW-0804">Transcription</keyword>
<dbReference type="PANTHER" id="PTHR30537">
    <property type="entry name" value="HTH-TYPE TRANSCRIPTIONAL REGULATOR"/>
    <property type="match status" value="1"/>
</dbReference>
<evidence type="ECO:0000256" key="4">
    <source>
        <dbReference type="ARBA" id="ARBA00023163"/>
    </source>
</evidence>
<dbReference type="FunFam" id="1.10.10.10:FF:000001">
    <property type="entry name" value="LysR family transcriptional regulator"/>
    <property type="match status" value="1"/>
</dbReference>
<dbReference type="PROSITE" id="PS50931">
    <property type="entry name" value="HTH_LYSR"/>
    <property type="match status" value="1"/>
</dbReference>
<evidence type="ECO:0000256" key="3">
    <source>
        <dbReference type="ARBA" id="ARBA00023125"/>
    </source>
</evidence>
<feature type="region of interest" description="Disordered" evidence="5">
    <location>
        <begin position="90"/>
        <end position="109"/>
    </location>
</feature>
<dbReference type="AlphaFoldDB" id="A0A4Z1C803"/>
<gene>
    <name evidence="7" type="ORF">E4L95_18175</name>
</gene>
<proteinExistence type="inferred from homology"/>
<dbReference type="PANTHER" id="PTHR30537:SF1">
    <property type="entry name" value="HTH-TYPE TRANSCRIPTIONAL REGULATOR PGRR"/>
    <property type="match status" value="1"/>
</dbReference>
<sequence length="129" mass="14087">MPDERRDLSELLLFQAVAEEGSFTRAARKLGRAQSGISQAITSLKKRIGVPLLARTTRNVRPTEAGKHLLKSLNPALRLIEDGLTELKEARSGVAGTPTREGDPQRAPFHLTNARRSGFTTSGCVENRP</sequence>
<dbReference type="Gene3D" id="1.10.10.10">
    <property type="entry name" value="Winged helix-like DNA-binding domain superfamily/Winged helix DNA-binding domain"/>
    <property type="match status" value="1"/>
</dbReference>
<dbReference type="SUPFAM" id="SSF46785">
    <property type="entry name" value="Winged helix' DNA-binding domain"/>
    <property type="match status" value="1"/>
</dbReference>
<dbReference type="OrthoDB" id="9813056at2"/>
<evidence type="ECO:0000313" key="7">
    <source>
        <dbReference type="EMBL" id="TGN49533.1"/>
    </source>
</evidence>
<name>A0A4Z1C803_9RHOB</name>
<evidence type="ECO:0000256" key="5">
    <source>
        <dbReference type="SAM" id="MobiDB-lite"/>
    </source>
</evidence>
<reference evidence="7 8" key="1">
    <citation type="submission" date="2019-03" db="EMBL/GenBank/DDBJ databases">
        <authorList>
            <person name="Li J."/>
        </authorList>
    </citation>
    <scope>NUCLEOTIDE SEQUENCE [LARGE SCALE GENOMIC DNA]</scope>
    <source>
        <strain evidence="7 8">3058</strain>
    </source>
</reference>
<dbReference type="PRINTS" id="PR00039">
    <property type="entry name" value="HTHLYSR"/>
</dbReference>
<evidence type="ECO:0000256" key="2">
    <source>
        <dbReference type="ARBA" id="ARBA00023015"/>
    </source>
</evidence>
<feature type="domain" description="HTH lysR-type" evidence="6">
    <location>
        <begin position="6"/>
        <end position="63"/>
    </location>
</feature>
<dbReference type="Pfam" id="PF00126">
    <property type="entry name" value="HTH_1"/>
    <property type="match status" value="1"/>
</dbReference>
<dbReference type="GO" id="GO:0006351">
    <property type="term" value="P:DNA-templated transcription"/>
    <property type="evidence" value="ECO:0007669"/>
    <property type="project" value="TreeGrafter"/>
</dbReference>
<protein>
    <submittedName>
        <fullName evidence="7">LysR family transcriptional regulator</fullName>
    </submittedName>
</protein>
<evidence type="ECO:0000259" key="6">
    <source>
        <dbReference type="PROSITE" id="PS50931"/>
    </source>
</evidence>
<dbReference type="GO" id="GO:0043565">
    <property type="term" value="F:sequence-specific DNA binding"/>
    <property type="evidence" value="ECO:0007669"/>
    <property type="project" value="TreeGrafter"/>
</dbReference>
<accession>A0A4Z1C803</accession>
<comment type="caution">
    <text evidence="7">The sequence shown here is derived from an EMBL/GenBank/DDBJ whole genome shotgun (WGS) entry which is preliminary data.</text>
</comment>
<evidence type="ECO:0000313" key="8">
    <source>
        <dbReference type="Proteomes" id="UP000297972"/>
    </source>
</evidence>
<dbReference type="InterPro" id="IPR058163">
    <property type="entry name" value="LysR-type_TF_proteobact-type"/>
</dbReference>
<keyword evidence="8" id="KW-1185">Reference proteome</keyword>
<dbReference type="GO" id="GO:0003700">
    <property type="term" value="F:DNA-binding transcription factor activity"/>
    <property type="evidence" value="ECO:0007669"/>
    <property type="project" value="InterPro"/>
</dbReference>
<dbReference type="InterPro" id="IPR036390">
    <property type="entry name" value="WH_DNA-bd_sf"/>
</dbReference>
<dbReference type="Proteomes" id="UP000297972">
    <property type="component" value="Unassembled WGS sequence"/>
</dbReference>
<keyword evidence="2" id="KW-0805">Transcription regulation</keyword>
<evidence type="ECO:0000256" key="1">
    <source>
        <dbReference type="ARBA" id="ARBA00009437"/>
    </source>
</evidence>
<dbReference type="EMBL" id="SRPG01000250">
    <property type="protein sequence ID" value="TGN49533.1"/>
    <property type="molecule type" value="Genomic_DNA"/>
</dbReference>
<dbReference type="InterPro" id="IPR000847">
    <property type="entry name" value="LysR_HTH_N"/>
</dbReference>